<organism evidence="1 2">
    <name type="scientific">Romanomermis culicivorax</name>
    <name type="common">Nematode worm</name>
    <dbReference type="NCBI Taxonomy" id="13658"/>
    <lineage>
        <taxon>Eukaryota</taxon>
        <taxon>Metazoa</taxon>
        <taxon>Ecdysozoa</taxon>
        <taxon>Nematoda</taxon>
        <taxon>Enoplea</taxon>
        <taxon>Dorylaimia</taxon>
        <taxon>Mermithida</taxon>
        <taxon>Mermithoidea</taxon>
        <taxon>Mermithidae</taxon>
        <taxon>Romanomermis</taxon>
    </lineage>
</organism>
<proteinExistence type="predicted"/>
<reference evidence="2" key="1">
    <citation type="submission" date="2022-11" db="UniProtKB">
        <authorList>
            <consortium name="WormBaseParasite"/>
        </authorList>
    </citation>
    <scope>IDENTIFICATION</scope>
</reference>
<accession>A0A915IFZ2</accession>
<dbReference type="Proteomes" id="UP000887565">
    <property type="component" value="Unplaced"/>
</dbReference>
<dbReference type="WBParaSite" id="nRc.2.0.1.t12724-RA">
    <property type="protein sequence ID" value="nRc.2.0.1.t12724-RA"/>
    <property type="gene ID" value="nRc.2.0.1.g12724"/>
</dbReference>
<sequence length="168" mass="18402">MIATELTYGWYQLITNEIINDDLITDATILLGSEALAGKINVLELLAKFPKASTYCSATDKAAALPPSCAQKNQKYPTFSFNDLATNSIADARACAFNFMACDSPCASLIACCIDASDAKMADIFLPSATLISACLTPKKFKKWKKLSMIYYDVSKIMEKSEKFHDPL</sequence>
<evidence type="ECO:0000313" key="1">
    <source>
        <dbReference type="Proteomes" id="UP000887565"/>
    </source>
</evidence>
<keyword evidence="1" id="KW-1185">Reference proteome</keyword>
<dbReference type="AlphaFoldDB" id="A0A915IFZ2"/>
<protein>
    <submittedName>
        <fullName evidence="2">Uncharacterized protein</fullName>
    </submittedName>
</protein>
<name>A0A915IFZ2_ROMCU</name>
<evidence type="ECO:0000313" key="2">
    <source>
        <dbReference type="WBParaSite" id="nRc.2.0.1.t12724-RA"/>
    </source>
</evidence>